<keyword evidence="4" id="KW-1133">Transmembrane helix</keyword>
<accession>A0A1I7SUU0</accession>
<dbReference type="SUPFAM" id="SSF53649">
    <property type="entry name" value="Alkaline phosphatase-like"/>
    <property type="match status" value="1"/>
</dbReference>
<keyword evidence="2" id="KW-0325">Glycoprotein</keyword>
<keyword evidence="1" id="KW-0378">Hydrolase</keyword>
<dbReference type="Pfam" id="PF01663">
    <property type="entry name" value="Phosphodiest"/>
    <property type="match status" value="1"/>
</dbReference>
<dbReference type="EMBL" id="CAJFDI010000005">
    <property type="protein sequence ID" value="CAD5232824.1"/>
    <property type="molecule type" value="Genomic_DNA"/>
</dbReference>
<dbReference type="Gene3D" id="3.40.570.10">
    <property type="entry name" value="Extracellular Endonuclease, subunit A"/>
    <property type="match status" value="1"/>
</dbReference>
<dbReference type="AlphaFoldDB" id="A0A1I7SUU0"/>
<dbReference type="GO" id="GO:0055120">
    <property type="term" value="C:striated muscle dense body"/>
    <property type="evidence" value="ECO:0007669"/>
    <property type="project" value="TreeGrafter"/>
</dbReference>
<evidence type="ECO:0000313" key="8">
    <source>
        <dbReference type="WBParaSite" id="BXY_1681300.1"/>
    </source>
</evidence>
<organism evidence="6 8">
    <name type="scientific">Bursaphelenchus xylophilus</name>
    <name type="common">Pinewood nematode worm</name>
    <name type="synonym">Aphelenchoides xylophilus</name>
    <dbReference type="NCBI Taxonomy" id="6326"/>
    <lineage>
        <taxon>Eukaryota</taxon>
        <taxon>Metazoa</taxon>
        <taxon>Ecdysozoa</taxon>
        <taxon>Nematoda</taxon>
        <taxon>Chromadorea</taxon>
        <taxon>Rhabditida</taxon>
        <taxon>Tylenchina</taxon>
        <taxon>Tylenchomorpha</taxon>
        <taxon>Aphelenchoidea</taxon>
        <taxon>Aphelenchoididae</taxon>
        <taxon>Bursaphelenchus</taxon>
    </lineage>
</organism>
<feature type="region of interest" description="Disordered" evidence="3">
    <location>
        <begin position="24"/>
        <end position="75"/>
    </location>
</feature>
<dbReference type="InterPro" id="IPR044929">
    <property type="entry name" value="DNA/RNA_non-sp_Endonuclease_sf"/>
</dbReference>
<feature type="transmembrane region" description="Helical" evidence="4">
    <location>
        <begin position="221"/>
        <end position="244"/>
    </location>
</feature>
<dbReference type="InterPro" id="IPR002591">
    <property type="entry name" value="Phosphodiest/P_Trfase"/>
</dbReference>
<dbReference type="PANTHER" id="PTHR10151">
    <property type="entry name" value="ECTONUCLEOTIDE PYROPHOSPHATASE/PHOSPHODIESTERASE"/>
    <property type="match status" value="1"/>
</dbReference>
<dbReference type="CDD" id="cd16018">
    <property type="entry name" value="Enpp"/>
    <property type="match status" value="1"/>
</dbReference>
<dbReference type="eggNOG" id="KOG2645">
    <property type="taxonomic scope" value="Eukaryota"/>
</dbReference>
<dbReference type="SMR" id="A0A1I7SUU0"/>
<dbReference type="PANTHER" id="PTHR10151:SF114">
    <property type="entry name" value="ECTONUCLEOTIDE PYROPHOSPHATASE_PHOSPHODIESTERASE C27A7.3"/>
    <property type="match status" value="1"/>
</dbReference>
<dbReference type="WBParaSite" id="BXY_1681300.1">
    <property type="protein sequence ID" value="BXY_1681300.1"/>
    <property type="gene ID" value="BXY_1681300"/>
</dbReference>
<proteinExistence type="predicted"/>
<keyword evidence="4" id="KW-0812">Transmembrane</keyword>
<reference evidence="8" key="1">
    <citation type="submission" date="2016-11" db="UniProtKB">
        <authorList>
            <consortium name="WormBaseParasite"/>
        </authorList>
    </citation>
    <scope>IDENTIFICATION</scope>
</reference>
<evidence type="ECO:0000256" key="1">
    <source>
        <dbReference type="ARBA" id="ARBA00022801"/>
    </source>
</evidence>
<dbReference type="GO" id="GO:0016529">
    <property type="term" value="C:sarcoplasmic reticulum"/>
    <property type="evidence" value="ECO:0007669"/>
    <property type="project" value="TreeGrafter"/>
</dbReference>
<dbReference type="InterPro" id="IPR017850">
    <property type="entry name" value="Alkaline_phosphatase_core_sf"/>
</dbReference>
<feature type="compositionally biased region" description="Basic and acidic residues" evidence="3">
    <location>
        <begin position="34"/>
        <end position="56"/>
    </location>
</feature>
<evidence type="ECO:0000313" key="5">
    <source>
        <dbReference type="EMBL" id="CAD5232824.1"/>
    </source>
</evidence>
<dbReference type="GO" id="GO:0031674">
    <property type="term" value="C:I band"/>
    <property type="evidence" value="ECO:0007669"/>
    <property type="project" value="TreeGrafter"/>
</dbReference>
<dbReference type="Proteomes" id="UP000095284">
    <property type="component" value="Unplaced"/>
</dbReference>
<dbReference type="EMBL" id="CAJFCV020000005">
    <property type="protein sequence ID" value="CAG9125877.1"/>
    <property type="molecule type" value="Genomic_DNA"/>
</dbReference>
<dbReference type="Proteomes" id="UP000582659">
    <property type="component" value="Unassembled WGS sequence"/>
</dbReference>
<reference evidence="5" key="2">
    <citation type="submission" date="2020-09" db="EMBL/GenBank/DDBJ databases">
        <authorList>
            <person name="Kikuchi T."/>
        </authorList>
    </citation>
    <scope>NUCLEOTIDE SEQUENCE</scope>
    <source>
        <strain evidence="5">Ka4C1</strain>
    </source>
</reference>
<evidence type="ECO:0000256" key="3">
    <source>
        <dbReference type="SAM" id="MobiDB-lite"/>
    </source>
</evidence>
<evidence type="ECO:0000256" key="2">
    <source>
        <dbReference type="ARBA" id="ARBA00023180"/>
    </source>
</evidence>
<evidence type="ECO:0000256" key="4">
    <source>
        <dbReference type="SAM" id="Phobius"/>
    </source>
</evidence>
<evidence type="ECO:0000313" key="7">
    <source>
        <dbReference type="Proteomes" id="UP000659654"/>
    </source>
</evidence>
<dbReference type="Gene3D" id="3.40.720.10">
    <property type="entry name" value="Alkaline Phosphatase, subunit A"/>
    <property type="match status" value="1"/>
</dbReference>
<gene>
    <name evidence="5" type="ORF">BXYJ_LOCUS12915</name>
</gene>
<sequence length="1066" mass="123189">MDNIPPIAHDYRRDFYHELEKKAHEANEVPLEQSRAEAEFMKASSDEQKDPLRRAGDSPQNLFQAKKKERTGENKSIYLPHQPQKITITKPNSILFMYLLIRSFQRVTRENLVVSPHDKISGGEENRRRTSWSNRRTDNAVESLSRLLAWGLRMRKPAKFKKSAHMYDELDAEMGESHEMEPMLGQPDRLSSVHSRIDLEDGPQKPPQGIMELVRRRFTCVYLILGFILLVALAVLVVALMLLFHMRKMGTKFENVTKLTGSENFMRLYEDFSNAKGTHRKPTPYSELINKLTPEQLAQARMYGLLPSEPPENLGEPIKPVVGAKTTKKPDISLNLDENPRQIFEKEKTFYQHAWHDPSCNIQCNKADVTIPPLLIISMDAFAAKYLSRNLVPALDTMAECGARAKFVFPSYPTKTFPNHYTIATGLYPESHGIVDNSVYDKDISPNEEDMKSTKFAEFYKGEPIWSAAVRQRRRMFCLFWPGCSYNMTGYTPTIDLKYNKSMTYSSRIEKINEWLMLPAEERPSLIMAYFDQPDTVGHWFTDDRTVNLELSYMESVLNYMFSLFKKNGILDCTNIVIVSDHGMQKLDKRYYVDEMVDTEGMLVSNGVVGRVYLNDSKHDVNYVLDKLECNDTKFRVYDKQRTPVRYHYTKTSRIGDVLLEGRPGSIFWPNRKSDYKVVGDHGYDYLEENMHAIFFARGPNIRPQTVLEPFQNIEYFNLFTELLRLNKDVPNNGTDGVLEEVVYNVQPLTVTTPYTLRPVQECTNIPLHEHRELTACTNTTECKTFAEKANQQFQSCEVQSTSYVGTFYTASSGLCFINHCTAATVFDPENTFGSTKMVFETLTAQDFDEQKKKTKEICGLNDVRYDQDCGNWTGSMKQKIDDKLQWKSIMANERSAISKYNRLYSLMYKDFAAGPFSYLQNITKFYTQKYGKILSFSGVAYDFNSDGLADSQDEFWAHINSEPKGQDSLQKPTHFFRILMRCESGQWHISGQSCRRSTETQLLAFILPNAEKELNCLNPREYLLANTARVKDIELLSNTQLFHERMWFAERDALRWRTNITLSLW</sequence>
<dbReference type="GO" id="GO:0016787">
    <property type="term" value="F:hydrolase activity"/>
    <property type="evidence" value="ECO:0007669"/>
    <property type="project" value="UniProtKB-KW"/>
</dbReference>
<dbReference type="Gene3D" id="3.30.1360.180">
    <property type="match status" value="1"/>
</dbReference>
<dbReference type="Proteomes" id="UP000659654">
    <property type="component" value="Unassembled WGS sequence"/>
</dbReference>
<protein>
    <submittedName>
        <fullName evidence="5">(pine wood nematode) hypothetical protein</fullName>
    </submittedName>
</protein>
<dbReference type="OrthoDB" id="415411at2759"/>
<keyword evidence="7" id="KW-1185">Reference proteome</keyword>
<name>A0A1I7SUU0_BURXY</name>
<keyword evidence="4" id="KW-0472">Membrane</keyword>
<evidence type="ECO:0000313" key="6">
    <source>
        <dbReference type="Proteomes" id="UP000095284"/>
    </source>
</evidence>